<organism evidence="7 8">
    <name type="scientific">Bifidobacterium italicum</name>
    <dbReference type="NCBI Taxonomy" id="1960968"/>
    <lineage>
        <taxon>Bacteria</taxon>
        <taxon>Bacillati</taxon>
        <taxon>Actinomycetota</taxon>
        <taxon>Actinomycetes</taxon>
        <taxon>Bifidobacteriales</taxon>
        <taxon>Bifidobacteriaceae</taxon>
        <taxon>Bifidobacterium</taxon>
    </lineage>
</organism>
<dbReference type="InterPro" id="IPR050490">
    <property type="entry name" value="Bact_solute-bd_prot1"/>
</dbReference>
<evidence type="ECO:0000256" key="1">
    <source>
        <dbReference type="ARBA" id="ARBA00022475"/>
    </source>
</evidence>
<dbReference type="Gene3D" id="3.40.190.10">
    <property type="entry name" value="Periplasmic binding protein-like II"/>
    <property type="match status" value="1"/>
</dbReference>
<dbReference type="Pfam" id="PF01547">
    <property type="entry name" value="SBP_bac_1"/>
    <property type="match status" value="1"/>
</dbReference>
<keyword evidence="3" id="KW-0472">Membrane</keyword>
<dbReference type="RefSeq" id="WP_095613350.1">
    <property type="nucleotide sequence ID" value="NZ_MVOG01000016.1"/>
</dbReference>
<reference evidence="7 8" key="1">
    <citation type="journal article" date="2017" name="ISME J.">
        <title>Unveiling bifidobacterial biogeography across the mammalian branch of the tree of life.</title>
        <authorList>
            <person name="Milani C."/>
            <person name="Mangifesta M."/>
            <person name="Mancabelli L."/>
            <person name="Lugli G.A."/>
            <person name="James K."/>
            <person name="Duranti S."/>
            <person name="Turroni F."/>
            <person name="Ferrario C."/>
            <person name="Ossiprandi M.C."/>
            <person name="van Sinderen D."/>
            <person name="Ventura M."/>
        </authorList>
    </citation>
    <scope>NUCLEOTIDE SEQUENCE [LARGE SCALE GENOMIC DNA]</scope>
    <source>
        <strain evidence="7 8">70</strain>
    </source>
</reference>
<keyword evidence="1" id="KW-1003">Cell membrane</keyword>
<dbReference type="AlphaFoldDB" id="A0A2A2EK04"/>
<evidence type="ECO:0000256" key="6">
    <source>
        <dbReference type="SAM" id="SignalP"/>
    </source>
</evidence>
<dbReference type="PANTHER" id="PTHR43649">
    <property type="entry name" value="ARABINOSE-BINDING PROTEIN-RELATED"/>
    <property type="match status" value="1"/>
</dbReference>
<dbReference type="SUPFAM" id="SSF53850">
    <property type="entry name" value="Periplasmic binding protein-like II"/>
    <property type="match status" value="1"/>
</dbReference>
<evidence type="ECO:0000256" key="4">
    <source>
        <dbReference type="ARBA" id="ARBA00023139"/>
    </source>
</evidence>
<gene>
    <name evidence="7" type="ORF">B1400_0991</name>
</gene>
<dbReference type="Proteomes" id="UP000217986">
    <property type="component" value="Unassembled WGS sequence"/>
</dbReference>
<evidence type="ECO:0000256" key="3">
    <source>
        <dbReference type="ARBA" id="ARBA00023136"/>
    </source>
</evidence>
<proteinExistence type="predicted"/>
<keyword evidence="2 6" id="KW-0732">Signal</keyword>
<name>A0A2A2EK04_9BIFI</name>
<accession>A0A2A2EK04</accession>
<evidence type="ECO:0000313" key="8">
    <source>
        <dbReference type="Proteomes" id="UP000217986"/>
    </source>
</evidence>
<sequence>MNLRRIGAAFASVVLLMSPLGGCADGDDGVTDTRADKGLPVIGDAVRYDPNHLANGGRPITLQYWSWHGADEDPVIAMIDDYRRIHPNVTIEPVTVGWYDYWTKLPIALRGGSGPALFAIQNAYDASIRPNAADYAIDVRDLERDYTTADVHVQDGAVKYIDSVIDTGNIYYNKRIWREAGLTETDIPKTWDEFRRVAQRLTVYEDGSSGEDGARMAQAGFVINAISYALFYGALNYQQGELLFKDDGVTPNYDNPVTAGNMRFVKDLYDRYHVGSLALSENCVRTFGLGKAAMTYGWGWYEDSFTRYYPDLDYGIFPTPVPSADETPFAYDRYNGQATPGINTHASTEQQAVAQDFVRYLLADDDYIRKCVDANNAFPAKRSLADDPQILAKPVMKAIAPRVERLIWPGPMPDAMDSDARKAFENVFYNDMPIAQALERTQRTMVSDLRSSGFRSAESRYRFYAERREHQQ</sequence>
<keyword evidence="5" id="KW-0449">Lipoprotein</keyword>
<evidence type="ECO:0000313" key="7">
    <source>
        <dbReference type="EMBL" id="PAU69312.1"/>
    </source>
</evidence>
<dbReference type="InterPro" id="IPR006059">
    <property type="entry name" value="SBP"/>
</dbReference>
<dbReference type="PANTHER" id="PTHR43649:SF33">
    <property type="entry name" value="POLYGALACTURONAN_RHAMNOGALACTURONAN-BINDING PROTEIN YTCQ"/>
    <property type="match status" value="1"/>
</dbReference>
<comment type="caution">
    <text evidence="7">The sequence shown here is derived from an EMBL/GenBank/DDBJ whole genome shotgun (WGS) entry which is preliminary data.</text>
</comment>
<evidence type="ECO:0000256" key="2">
    <source>
        <dbReference type="ARBA" id="ARBA00022729"/>
    </source>
</evidence>
<evidence type="ECO:0000256" key="5">
    <source>
        <dbReference type="ARBA" id="ARBA00023288"/>
    </source>
</evidence>
<feature type="signal peptide" evidence="6">
    <location>
        <begin position="1"/>
        <end position="23"/>
    </location>
</feature>
<feature type="chain" id="PRO_5039192155" evidence="6">
    <location>
        <begin position="24"/>
        <end position="472"/>
    </location>
</feature>
<dbReference type="EMBL" id="MVOG01000016">
    <property type="protein sequence ID" value="PAU69312.1"/>
    <property type="molecule type" value="Genomic_DNA"/>
</dbReference>
<keyword evidence="4" id="KW-0564">Palmitate</keyword>
<protein>
    <submittedName>
        <fullName evidence="7">Sugar ABC transporter substrate-binding protein</fullName>
    </submittedName>
</protein>
<keyword evidence="8" id="KW-1185">Reference proteome</keyword>
<dbReference type="OrthoDB" id="2510110at2"/>